<dbReference type="SUPFAM" id="SSF53335">
    <property type="entry name" value="S-adenosyl-L-methionine-dependent methyltransferases"/>
    <property type="match status" value="1"/>
</dbReference>
<protein>
    <submittedName>
        <fullName evidence="2">Methyltransferase domain-containing protein</fullName>
    </submittedName>
</protein>
<dbReference type="Pfam" id="PF08241">
    <property type="entry name" value="Methyltransf_11"/>
    <property type="match status" value="1"/>
</dbReference>
<dbReference type="InterPro" id="IPR029063">
    <property type="entry name" value="SAM-dependent_MTases_sf"/>
</dbReference>
<dbReference type="OrthoDB" id="3725662at2"/>
<dbReference type="KEGG" id="mik:FOE78_20975"/>
<dbReference type="AlphaFoldDB" id="A0A516Q3N7"/>
<keyword evidence="2" id="KW-0808">Transferase</keyword>
<dbReference type="Proteomes" id="UP000319263">
    <property type="component" value="Chromosome"/>
</dbReference>
<dbReference type="Gene3D" id="3.40.50.150">
    <property type="entry name" value="Vaccinia Virus protein VP39"/>
    <property type="match status" value="1"/>
</dbReference>
<dbReference type="PANTHER" id="PTHR43591">
    <property type="entry name" value="METHYLTRANSFERASE"/>
    <property type="match status" value="1"/>
</dbReference>
<name>A0A516Q3N7_9ACTN</name>
<evidence type="ECO:0000313" key="3">
    <source>
        <dbReference type="Proteomes" id="UP000319263"/>
    </source>
</evidence>
<gene>
    <name evidence="2" type="ORF">FOE78_20975</name>
</gene>
<organism evidence="2 3">
    <name type="scientific">Microlunatus elymi</name>
    <dbReference type="NCBI Taxonomy" id="2596828"/>
    <lineage>
        <taxon>Bacteria</taxon>
        <taxon>Bacillati</taxon>
        <taxon>Actinomycetota</taxon>
        <taxon>Actinomycetes</taxon>
        <taxon>Propionibacteriales</taxon>
        <taxon>Propionibacteriaceae</taxon>
        <taxon>Microlunatus</taxon>
    </lineage>
</organism>
<evidence type="ECO:0000313" key="2">
    <source>
        <dbReference type="EMBL" id="QDP98043.1"/>
    </source>
</evidence>
<dbReference type="GO" id="GO:0032259">
    <property type="term" value="P:methylation"/>
    <property type="evidence" value="ECO:0007669"/>
    <property type="project" value="UniProtKB-KW"/>
</dbReference>
<dbReference type="InterPro" id="IPR013216">
    <property type="entry name" value="Methyltransf_11"/>
</dbReference>
<keyword evidence="3" id="KW-1185">Reference proteome</keyword>
<keyword evidence="2" id="KW-0489">Methyltransferase</keyword>
<proteinExistence type="predicted"/>
<evidence type="ECO:0000259" key="1">
    <source>
        <dbReference type="Pfam" id="PF08241"/>
    </source>
</evidence>
<sequence length="257" mass="28157">MAGDEVDWESYLADFHTRRPGAVEAVLSQATAGDHTPYRWLARAISGPVRTVLDLACGSGAMSRELAAPDRTVIGIDISAAELKLAAERSPGPWIEGDIRRLPLRDGSVDAVTASLGLIVVPELDRVLAEVARVLRPGGVLAAIAPALRGIAPRDLRVLTRVTARLHTKPQFPGNVEVAGFKQALIRCGMRRVEDARQRYGFWVTSRADAETVMSALYLPETRWSRVESAIEHLEDRVRSRGPFELAIPMRRLVAIK</sequence>
<accession>A0A516Q3N7</accession>
<feature type="domain" description="Methyltransferase type 11" evidence="1">
    <location>
        <begin position="53"/>
        <end position="142"/>
    </location>
</feature>
<dbReference type="GO" id="GO:0008757">
    <property type="term" value="F:S-adenosylmethionine-dependent methyltransferase activity"/>
    <property type="evidence" value="ECO:0007669"/>
    <property type="project" value="InterPro"/>
</dbReference>
<dbReference type="EMBL" id="CP041692">
    <property type="protein sequence ID" value="QDP98043.1"/>
    <property type="molecule type" value="Genomic_DNA"/>
</dbReference>
<dbReference type="CDD" id="cd02440">
    <property type="entry name" value="AdoMet_MTases"/>
    <property type="match status" value="1"/>
</dbReference>
<dbReference type="RefSeq" id="WP_143987990.1">
    <property type="nucleotide sequence ID" value="NZ_CP041692.1"/>
</dbReference>
<reference evidence="2 3" key="1">
    <citation type="submission" date="2019-07" db="EMBL/GenBank/DDBJ databases">
        <title>Microlunatus dokdonensis sp. nov. isolated from the rhizospheric soil of the wild plant Elymus tsukushiensis.</title>
        <authorList>
            <person name="Ghim S.-Y."/>
            <person name="Hwang Y.-J."/>
            <person name="Son J.-S."/>
            <person name="Shin J.-H."/>
        </authorList>
    </citation>
    <scope>NUCLEOTIDE SEQUENCE [LARGE SCALE GENOMIC DNA]</scope>
    <source>
        <strain evidence="2 3">KUDC0627</strain>
    </source>
</reference>